<dbReference type="SUPFAM" id="SSF52218">
    <property type="entry name" value="Flavoproteins"/>
    <property type="match status" value="1"/>
</dbReference>
<dbReference type="InterPro" id="IPR023173">
    <property type="entry name" value="NADPH_Cyt_P450_Rdtase_alpha"/>
</dbReference>
<dbReference type="RefSeq" id="XP_002677035.1">
    <property type="nucleotide sequence ID" value="XM_002676989.1"/>
</dbReference>
<dbReference type="eggNOG" id="KOG1158">
    <property type="taxonomic scope" value="Eukaryota"/>
</dbReference>
<feature type="domain" description="Flavodoxin-like" evidence="10">
    <location>
        <begin position="6"/>
        <end position="166"/>
    </location>
</feature>
<proteinExistence type="predicted"/>
<dbReference type="GO" id="GO:0005829">
    <property type="term" value="C:cytosol"/>
    <property type="evidence" value="ECO:0007669"/>
    <property type="project" value="TreeGrafter"/>
</dbReference>
<dbReference type="VEuPathDB" id="AmoebaDB:NAEGRDRAFT_49265"/>
<dbReference type="InterPro" id="IPR017938">
    <property type="entry name" value="Riboflavin_synthase-like_b-brl"/>
</dbReference>
<accession>D2VG58</accession>
<dbReference type="EC" id="1.6.2.4" evidence="8"/>
<dbReference type="STRING" id="5762.D2VG58"/>
<dbReference type="GO" id="GO:0010181">
    <property type="term" value="F:FMN binding"/>
    <property type="evidence" value="ECO:0007669"/>
    <property type="project" value="InterPro"/>
</dbReference>
<feature type="compositionally biased region" description="Polar residues" evidence="9">
    <location>
        <begin position="185"/>
        <end position="199"/>
    </location>
</feature>
<dbReference type="InterPro" id="IPR001709">
    <property type="entry name" value="Flavoprot_Pyr_Nucl_cyt_Rdtase"/>
</dbReference>
<evidence type="ECO:0000256" key="9">
    <source>
        <dbReference type="SAM" id="MobiDB-lite"/>
    </source>
</evidence>
<dbReference type="InterPro" id="IPR017927">
    <property type="entry name" value="FAD-bd_FR_type"/>
</dbReference>
<dbReference type="SUPFAM" id="SSF52343">
    <property type="entry name" value="Ferredoxin reductase-like, C-terminal NADP-linked domain"/>
    <property type="match status" value="1"/>
</dbReference>
<dbReference type="InterPro" id="IPR001433">
    <property type="entry name" value="OxRdtase_FAD/NAD-bd"/>
</dbReference>
<gene>
    <name evidence="12" type="ORF">NAEGRDRAFT_49265</name>
</gene>
<evidence type="ECO:0000313" key="13">
    <source>
        <dbReference type="Proteomes" id="UP000006671"/>
    </source>
</evidence>
<comment type="cofactor">
    <cofactor evidence="1">
        <name>FMN</name>
        <dbReference type="ChEBI" id="CHEBI:58210"/>
    </cofactor>
</comment>
<keyword evidence="7" id="KW-0560">Oxidoreductase</keyword>
<evidence type="ECO:0000256" key="6">
    <source>
        <dbReference type="ARBA" id="ARBA00022857"/>
    </source>
</evidence>
<dbReference type="AlphaFoldDB" id="D2VG58"/>
<keyword evidence="6" id="KW-0521">NADP</keyword>
<evidence type="ECO:0000256" key="1">
    <source>
        <dbReference type="ARBA" id="ARBA00001917"/>
    </source>
</evidence>
<comment type="cofactor">
    <cofactor evidence="2">
        <name>FAD</name>
        <dbReference type="ChEBI" id="CHEBI:57692"/>
    </cofactor>
</comment>
<evidence type="ECO:0000259" key="10">
    <source>
        <dbReference type="PROSITE" id="PS50902"/>
    </source>
</evidence>
<dbReference type="PROSITE" id="PS50902">
    <property type="entry name" value="FLAVODOXIN_LIKE"/>
    <property type="match status" value="1"/>
</dbReference>
<protein>
    <recommendedName>
        <fullName evidence="8">NADPH--hemoprotein reductase</fullName>
        <ecNumber evidence="8">1.6.2.4</ecNumber>
    </recommendedName>
</protein>
<feature type="region of interest" description="Disordered" evidence="9">
    <location>
        <begin position="173"/>
        <end position="199"/>
    </location>
</feature>
<dbReference type="OMA" id="CTSITYE"/>
<dbReference type="PROSITE" id="PS51384">
    <property type="entry name" value="FAD_FR"/>
    <property type="match status" value="1"/>
</dbReference>
<dbReference type="InterPro" id="IPR003097">
    <property type="entry name" value="CysJ-like_FAD-binding"/>
</dbReference>
<evidence type="ECO:0000256" key="4">
    <source>
        <dbReference type="ARBA" id="ARBA00022643"/>
    </source>
</evidence>
<evidence type="ECO:0000256" key="7">
    <source>
        <dbReference type="ARBA" id="ARBA00023002"/>
    </source>
</evidence>
<dbReference type="Gene3D" id="3.40.50.80">
    <property type="entry name" value="Nucleotide-binding domain of ferredoxin-NADP reductase (FNR) module"/>
    <property type="match status" value="1"/>
</dbReference>
<keyword evidence="4" id="KW-0288">FMN</keyword>
<feature type="domain" description="FAD-binding FR-type" evidence="11">
    <location>
        <begin position="236"/>
        <end position="480"/>
    </location>
</feature>
<name>D2VG58_NAEGR</name>
<dbReference type="PRINTS" id="PR00371">
    <property type="entry name" value="FPNCR"/>
</dbReference>
<evidence type="ECO:0000256" key="2">
    <source>
        <dbReference type="ARBA" id="ARBA00001974"/>
    </source>
</evidence>
<dbReference type="GO" id="GO:0050660">
    <property type="term" value="F:flavin adenine dinucleotide binding"/>
    <property type="evidence" value="ECO:0007669"/>
    <property type="project" value="TreeGrafter"/>
</dbReference>
<evidence type="ECO:0000256" key="5">
    <source>
        <dbReference type="ARBA" id="ARBA00022827"/>
    </source>
</evidence>
<sequence length="636" mass="71860">MSKTNLLICYGSQTGTAQMFAEGLKSELMEKNPSFLSSVKVVDLSDIEPERALSFGLQKNDLYNIVLFIMSNYGEGQPTDNAKPFYEFFMSDNTKSLDFKNNAPNYAIFGLGNSANFPERYQAVGKRMEQRLKDLGSDLQFKRGEGDDGGEEGIETDFENWKNEFIEFLKQKENETSNSSTASSCQVPSQSETSQMGEGVTTNGKHFFRLLDKAKYRDKLRQFVRSYDASSPVSPKNPFPLKIQSVKNLCPESNRLRLEIEFDIEGTPIDYETGDHICIFPTNPSSLVKRLESFLKLDLPMEEIIFTLETPTCSIELPPFIATRDSPITLYQAMSQFFDLNGVVSPSLLGFLADKATNAEEKATLESWKSEKYLTEVKNKMLNIVDMLEKFPSIKVTWQDLIGILPKNQPRYYSISSSRLENEERKKRGEGKILRITYGPLVQPIDNTKTFFGLCSNYLSECKPSIACPVVIRTSSFRLPENPETPIVCIAGGTGIAPFRGFIDERRVQQMRNPNIKFGPSILFYGVRGPEEVIYKKEIEQAVKDGLISESHFAYSGTDRKMIADAIYENKEKVYQMLSRSKGNLYLCGGVSGFGTRAYNVIKDIIKNIEGVDDRVADSHIDLMRKEGRCFEDLSD</sequence>
<dbReference type="GeneID" id="8856759"/>
<evidence type="ECO:0000313" key="12">
    <source>
        <dbReference type="EMBL" id="EFC44291.1"/>
    </source>
</evidence>
<dbReference type="PRINTS" id="PR00369">
    <property type="entry name" value="FLAVODOXIN"/>
</dbReference>
<dbReference type="KEGG" id="ngr:NAEGRDRAFT_49265"/>
<evidence type="ECO:0000259" key="11">
    <source>
        <dbReference type="PROSITE" id="PS51384"/>
    </source>
</evidence>
<dbReference type="Pfam" id="PF00667">
    <property type="entry name" value="FAD_binding_1"/>
    <property type="match status" value="1"/>
</dbReference>
<dbReference type="PANTHER" id="PTHR19384">
    <property type="entry name" value="NITRIC OXIDE SYNTHASE-RELATED"/>
    <property type="match status" value="1"/>
</dbReference>
<dbReference type="Gene3D" id="3.40.50.360">
    <property type="match status" value="1"/>
</dbReference>
<organism evidence="13">
    <name type="scientific">Naegleria gruberi</name>
    <name type="common">Amoeba</name>
    <dbReference type="NCBI Taxonomy" id="5762"/>
    <lineage>
        <taxon>Eukaryota</taxon>
        <taxon>Discoba</taxon>
        <taxon>Heterolobosea</taxon>
        <taxon>Tetramitia</taxon>
        <taxon>Eutetramitia</taxon>
        <taxon>Vahlkampfiidae</taxon>
        <taxon>Naegleria</taxon>
    </lineage>
</organism>
<dbReference type="InterPro" id="IPR039261">
    <property type="entry name" value="FNR_nucleotide-bd"/>
</dbReference>
<dbReference type="Proteomes" id="UP000006671">
    <property type="component" value="Unassembled WGS sequence"/>
</dbReference>
<keyword evidence="13" id="KW-1185">Reference proteome</keyword>
<dbReference type="Gene3D" id="1.20.990.10">
    <property type="entry name" value="NADPH-cytochrome p450 Reductase, Chain A, domain 3"/>
    <property type="match status" value="1"/>
</dbReference>
<dbReference type="InterPro" id="IPR008254">
    <property type="entry name" value="Flavodoxin/NO_synth"/>
</dbReference>
<dbReference type="InterPro" id="IPR001094">
    <property type="entry name" value="Flavdoxin-like"/>
</dbReference>
<dbReference type="InterPro" id="IPR029039">
    <property type="entry name" value="Flavoprotein-like_sf"/>
</dbReference>
<dbReference type="InParanoid" id="D2VG58"/>
<dbReference type="Gene3D" id="2.40.30.10">
    <property type="entry name" value="Translation factors"/>
    <property type="match status" value="1"/>
</dbReference>
<evidence type="ECO:0000256" key="3">
    <source>
        <dbReference type="ARBA" id="ARBA00022630"/>
    </source>
</evidence>
<dbReference type="GO" id="GO:0003958">
    <property type="term" value="F:NADPH-hemoprotein reductase activity"/>
    <property type="evidence" value="ECO:0007669"/>
    <property type="project" value="UniProtKB-EC"/>
</dbReference>
<evidence type="ECO:0000256" key="8">
    <source>
        <dbReference type="ARBA" id="ARBA00023797"/>
    </source>
</evidence>
<dbReference type="OrthoDB" id="1856718at2759"/>
<dbReference type="SUPFAM" id="SSF63380">
    <property type="entry name" value="Riboflavin synthase domain-like"/>
    <property type="match status" value="1"/>
</dbReference>
<dbReference type="EMBL" id="GG738869">
    <property type="protein sequence ID" value="EFC44291.1"/>
    <property type="molecule type" value="Genomic_DNA"/>
</dbReference>
<dbReference type="PANTHER" id="PTHR19384:SF17">
    <property type="entry name" value="NADPH--CYTOCHROME P450 REDUCTASE"/>
    <property type="match status" value="1"/>
</dbReference>
<dbReference type="Pfam" id="PF00258">
    <property type="entry name" value="Flavodoxin_1"/>
    <property type="match status" value="1"/>
</dbReference>
<keyword evidence="3" id="KW-0285">Flavoprotein</keyword>
<keyword evidence="5" id="KW-0274">FAD</keyword>
<dbReference type="Pfam" id="PF00175">
    <property type="entry name" value="NAD_binding_1"/>
    <property type="match status" value="1"/>
</dbReference>
<reference evidence="12 13" key="1">
    <citation type="journal article" date="2010" name="Cell">
        <title>The genome of Naegleria gruberi illuminates early eukaryotic versatility.</title>
        <authorList>
            <person name="Fritz-Laylin L.K."/>
            <person name="Prochnik S.E."/>
            <person name="Ginger M.L."/>
            <person name="Dacks J.B."/>
            <person name="Carpenter M.L."/>
            <person name="Field M.C."/>
            <person name="Kuo A."/>
            <person name="Paredez A."/>
            <person name="Chapman J."/>
            <person name="Pham J."/>
            <person name="Shu S."/>
            <person name="Neupane R."/>
            <person name="Cipriano M."/>
            <person name="Mancuso J."/>
            <person name="Tu H."/>
            <person name="Salamov A."/>
            <person name="Lindquist E."/>
            <person name="Shapiro H."/>
            <person name="Lucas S."/>
            <person name="Grigoriev I.V."/>
            <person name="Cande W.Z."/>
            <person name="Fulton C."/>
            <person name="Rokhsar D.S."/>
            <person name="Dawson S.C."/>
        </authorList>
    </citation>
    <scope>NUCLEOTIDE SEQUENCE [LARGE SCALE GENOMIC DNA]</scope>
    <source>
        <strain evidence="12 13">NEG-M</strain>
    </source>
</reference>